<dbReference type="Pfam" id="PF01661">
    <property type="entry name" value="Macro"/>
    <property type="match status" value="1"/>
</dbReference>
<dbReference type="PANTHER" id="PTHR11106:SF27">
    <property type="entry name" value="MACRO DOMAIN-CONTAINING PROTEIN"/>
    <property type="match status" value="1"/>
</dbReference>
<proteinExistence type="predicted"/>
<dbReference type="AlphaFoldDB" id="A0A917C7P6"/>
<name>A0A917C7P6_9BACL</name>
<dbReference type="Proteomes" id="UP000637643">
    <property type="component" value="Unassembled WGS sequence"/>
</dbReference>
<feature type="domain" description="Macro" evidence="1">
    <location>
        <begin position="1"/>
        <end position="181"/>
    </location>
</feature>
<dbReference type="InterPro" id="IPR002589">
    <property type="entry name" value="Macro_dom"/>
</dbReference>
<dbReference type="Gene3D" id="3.40.220.10">
    <property type="entry name" value="Leucine Aminopeptidase, subunit E, domain 1"/>
    <property type="match status" value="1"/>
</dbReference>
<dbReference type="PROSITE" id="PS51154">
    <property type="entry name" value="MACRO"/>
    <property type="match status" value="1"/>
</dbReference>
<dbReference type="SUPFAM" id="SSF52949">
    <property type="entry name" value="Macro domain-like"/>
    <property type="match status" value="1"/>
</dbReference>
<dbReference type="EMBL" id="BMKR01000005">
    <property type="protein sequence ID" value="GGF71721.1"/>
    <property type="molecule type" value="Genomic_DNA"/>
</dbReference>
<protein>
    <submittedName>
        <fullName evidence="2">Macro domain-containing protein</fullName>
    </submittedName>
</protein>
<dbReference type="NCBIfam" id="NF001664">
    <property type="entry name" value="PRK00431.1-6"/>
    <property type="match status" value="1"/>
</dbReference>
<organism evidence="2 3">
    <name type="scientific">Paenibacillus albidus</name>
    <dbReference type="NCBI Taxonomy" id="2041023"/>
    <lineage>
        <taxon>Bacteria</taxon>
        <taxon>Bacillati</taxon>
        <taxon>Bacillota</taxon>
        <taxon>Bacilli</taxon>
        <taxon>Bacillales</taxon>
        <taxon>Paenibacillaceae</taxon>
        <taxon>Paenibacillus</taxon>
    </lineage>
</organism>
<dbReference type="CDD" id="cd02908">
    <property type="entry name" value="Macro_OAADPr_deacetylase"/>
    <property type="match status" value="1"/>
</dbReference>
<keyword evidence="3" id="KW-1185">Reference proteome</keyword>
<dbReference type="InterPro" id="IPR043472">
    <property type="entry name" value="Macro_dom-like"/>
</dbReference>
<dbReference type="SMART" id="SM00506">
    <property type="entry name" value="A1pp"/>
    <property type="match status" value="1"/>
</dbReference>
<reference evidence="2" key="1">
    <citation type="journal article" date="2014" name="Int. J. Syst. Evol. Microbiol.">
        <title>Complete genome sequence of Corynebacterium casei LMG S-19264T (=DSM 44701T), isolated from a smear-ripened cheese.</title>
        <authorList>
            <consortium name="US DOE Joint Genome Institute (JGI-PGF)"/>
            <person name="Walter F."/>
            <person name="Albersmeier A."/>
            <person name="Kalinowski J."/>
            <person name="Ruckert C."/>
        </authorList>
    </citation>
    <scope>NUCLEOTIDE SEQUENCE</scope>
    <source>
        <strain evidence="2">CGMCC 1.16134</strain>
    </source>
</reference>
<gene>
    <name evidence="2" type="ORF">GCM10010912_16100</name>
</gene>
<evidence type="ECO:0000313" key="3">
    <source>
        <dbReference type="Proteomes" id="UP000637643"/>
    </source>
</evidence>
<comment type="caution">
    <text evidence="2">The sequence shown here is derived from an EMBL/GenBank/DDBJ whole genome shotgun (WGS) entry which is preliminary data.</text>
</comment>
<evidence type="ECO:0000313" key="2">
    <source>
        <dbReference type="EMBL" id="GGF71721.1"/>
    </source>
</evidence>
<sequence length="181" mass="19642">MKEIIIHNQVSLKVIRGDITKCKADIIVNAANTSLLGGGGVDGAIHKAGGPAILAECVQIRNRQGGCPVGEAVYTTAGQLQADYVIHTVGPVWNRGQQEPELLGRCYRNTLALARSLNCTSIAFPNISTGIYRFPKPKAAEIAIGEVLSFIRTHMGIAEIQFVCFDEENYRIYADKLSDCH</sequence>
<evidence type="ECO:0000259" key="1">
    <source>
        <dbReference type="PROSITE" id="PS51154"/>
    </source>
</evidence>
<dbReference type="PANTHER" id="PTHR11106">
    <property type="entry name" value="GANGLIOSIDE INDUCED DIFFERENTIATION ASSOCIATED PROTEIN 2-RELATED"/>
    <property type="match status" value="1"/>
</dbReference>
<accession>A0A917C7P6</accession>
<reference evidence="2" key="2">
    <citation type="submission" date="2020-09" db="EMBL/GenBank/DDBJ databases">
        <authorList>
            <person name="Sun Q."/>
            <person name="Zhou Y."/>
        </authorList>
    </citation>
    <scope>NUCLEOTIDE SEQUENCE</scope>
    <source>
        <strain evidence="2">CGMCC 1.16134</strain>
    </source>
</reference>